<evidence type="ECO:0000313" key="1">
    <source>
        <dbReference type="EMBL" id="OGZ65542.1"/>
    </source>
</evidence>
<dbReference type="AlphaFoldDB" id="A0A1G2HSM1"/>
<reference evidence="1 2" key="1">
    <citation type="journal article" date="2016" name="Nat. Commun.">
        <title>Thousands of microbial genomes shed light on interconnected biogeochemical processes in an aquifer system.</title>
        <authorList>
            <person name="Anantharaman K."/>
            <person name="Brown C.T."/>
            <person name="Hug L.A."/>
            <person name="Sharon I."/>
            <person name="Castelle C.J."/>
            <person name="Probst A.J."/>
            <person name="Thomas B.C."/>
            <person name="Singh A."/>
            <person name="Wilkins M.J."/>
            <person name="Karaoz U."/>
            <person name="Brodie E.L."/>
            <person name="Williams K.H."/>
            <person name="Hubbard S.S."/>
            <person name="Banfield J.F."/>
        </authorList>
    </citation>
    <scope>NUCLEOTIDE SEQUENCE [LARGE SCALE GENOMIC DNA]</scope>
</reference>
<gene>
    <name evidence="1" type="ORF">A2822_03325</name>
</gene>
<accession>A0A1G2HSM1</accession>
<sequence length="227" mass="25667">MSLGSIDTATGKRHLDIPHVQVASMVLGDRSKPEGRPLPAPTSSLDGLKKYVQRAAAIGYEPDPVHVLYEQLKIVIAENNILLYDDKAVHEWMCKMAQKQGPRMKWVWKSLTKPLEQLIGREAAWSIHYQYKAYELKIDGYYGEVDRTSRYTKIIPEAVLATAETILKHFKKTDPICLLVSDYAVVQPDPFLAVAVPQFPFLIVDFWDEPGFQPKAAETNTQKGLNK</sequence>
<comment type="caution">
    <text evidence="1">The sequence shown here is derived from an EMBL/GenBank/DDBJ whole genome shotgun (WGS) entry which is preliminary data.</text>
</comment>
<evidence type="ECO:0000313" key="2">
    <source>
        <dbReference type="Proteomes" id="UP000178774"/>
    </source>
</evidence>
<protein>
    <submittedName>
        <fullName evidence="1">Uncharacterized protein</fullName>
    </submittedName>
</protein>
<proteinExistence type="predicted"/>
<dbReference type="Proteomes" id="UP000178774">
    <property type="component" value="Unassembled WGS sequence"/>
</dbReference>
<name>A0A1G2HSM1_9BACT</name>
<dbReference type="EMBL" id="MHOP01000020">
    <property type="protein sequence ID" value="OGZ65542.1"/>
    <property type="molecule type" value="Genomic_DNA"/>
</dbReference>
<organism evidence="1 2">
    <name type="scientific">Candidatus Staskawiczbacteria bacterium RIFCSPHIGHO2_01_FULL_41_41</name>
    <dbReference type="NCBI Taxonomy" id="1802203"/>
    <lineage>
        <taxon>Bacteria</taxon>
        <taxon>Candidatus Staskawicziibacteriota</taxon>
    </lineage>
</organism>